<name>A0ACB7VRX9_DIOAL</name>
<evidence type="ECO:0000313" key="2">
    <source>
        <dbReference type="Proteomes" id="UP000827976"/>
    </source>
</evidence>
<keyword evidence="2" id="KW-1185">Reference proteome</keyword>
<organism evidence="1 2">
    <name type="scientific">Dioscorea alata</name>
    <name type="common">Purple yam</name>
    <dbReference type="NCBI Taxonomy" id="55571"/>
    <lineage>
        <taxon>Eukaryota</taxon>
        <taxon>Viridiplantae</taxon>
        <taxon>Streptophyta</taxon>
        <taxon>Embryophyta</taxon>
        <taxon>Tracheophyta</taxon>
        <taxon>Spermatophyta</taxon>
        <taxon>Magnoliopsida</taxon>
        <taxon>Liliopsida</taxon>
        <taxon>Dioscoreales</taxon>
        <taxon>Dioscoreaceae</taxon>
        <taxon>Dioscorea</taxon>
    </lineage>
</organism>
<evidence type="ECO:0000313" key="1">
    <source>
        <dbReference type="EMBL" id="KAH7677314.1"/>
    </source>
</evidence>
<dbReference type="EMBL" id="CM037017">
    <property type="protein sequence ID" value="KAH7677314.1"/>
    <property type="molecule type" value="Genomic_DNA"/>
</dbReference>
<sequence length="264" mass="30543">MSLLERERETLGSEHWFFHSLAMEYVVARSEEMAVSSDSQKPVPAPFLTKTYQLVDDPLTNHIVSWGEDHTTFVVWRPPEFARDLLPNYFKHNNFSSFVRQLNTYGFKKIVADRWEFANEFFRKGEKHLLSEIHRRKTTHITQQYYNVSDEIPHSSDGDAGYILALLEDNERLRRRNSVLLSELIHMKKLYNDIIFFLQNHVSPTMPNAKFGRNLELGSSHGSSMKGIDHAAMDSSFKLFGVSINGKKRLHPEIVGDEDVEASL</sequence>
<accession>A0ACB7VRX9</accession>
<reference evidence="2" key="1">
    <citation type="journal article" date="2022" name="Nat. Commun.">
        <title>Chromosome evolution and the genetic basis of agronomically important traits in greater yam.</title>
        <authorList>
            <person name="Bredeson J.V."/>
            <person name="Lyons J.B."/>
            <person name="Oniyinde I.O."/>
            <person name="Okereke N.R."/>
            <person name="Kolade O."/>
            <person name="Nnabue I."/>
            <person name="Nwadili C.O."/>
            <person name="Hribova E."/>
            <person name="Parker M."/>
            <person name="Nwogha J."/>
            <person name="Shu S."/>
            <person name="Carlson J."/>
            <person name="Kariba R."/>
            <person name="Muthemba S."/>
            <person name="Knop K."/>
            <person name="Barton G.J."/>
            <person name="Sherwood A.V."/>
            <person name="Lopez-Montes A."/>
            <person name="Asiedu R."/>
            <person name="Jamnadass R."/>
            <person name="Muchugi A."/>
            <person name="Goodstein D."/>
            <person name="Egesi C.N."/>
            <person name="Featherston J."/>
            <person name="Asfaw A."/>
            <person name="Simpson G.G."/>
            <person name="Dolezel J."/>
            <person name="Hendre P.S."/>
            <person name="Van Deynze A."/>
            <person name="Kumar P.L."/>
            <person name="Obidiegwu J.E."/>
            <person name="Bhattacharjee R."/>
            <person name="Rokhsar D.S."/>
        </authorList>
    </citation>
    <scope>NUCLEOTIDE SEQUENCE [LARGE SCALE GENOMIC DNA]</scope>
    <source>
        <strain evidence="2">cv. TDa95/00328</strain>
    </source>
</reference>
<keyword evidence="1" id="KW-0346">Stress response</keyword>
<comment type="caution">
    <text evidence="1">The sequence shown here is derived from an EMBL/GenBank/DDBJ whole genome shotgun (WGS) entry which is preliminary data.</text>
</comment>
<dbReference type="Proteomes" id="UP000827976">
    <property type="component" value="Chromosome 7"/>
</dbReference>
<protein>
    <submittedName>
        <fullName evidence="1">Heat shock transcription factor family protein</fullName>
    </submittedName>
</protein>
<gene>
    <name evidence="1" type="ORF">IHE45_07G075400</name>
</gene>
<proteinExistence type="predicted"/>